<evidence type="ECO:0008006" key="3">
    <source>
        <dbReference type="Google" id="ProtNLM"/>
    </source>
</evidence>
<keyword evidence="2" id="KW-1185">Reference proteome</keyword>
<dbReference type="Proteomes" id="UP001499967">
    <property type="component" value="Unassembled WGS sequence"/>
</dbReference>
<dbReference type="EMBL" id="BAAAHP010000285">
    <property type="protein sequence ID" value="GAA0905757.1"/>
    <property type="molecule type" value="Genomic_DNA"/>
</dbReference>
<evidence type="ECO:0000313" key="2">
    <source>
        <dbReference type="Proteomes" id="UP001499967"/>
    </source>
</evidence>
<evidence type="ECO:0000313" key="1">
    <source>
        <dbReference type="EMBL" id="GAA0905757.1"/>
    </source>
</evidence>
<dbReference type="RefSeq" id="WP_343946488.1">
    <property type="nucleotide sequence ID" value="NZ_BAAAHP010000285.1"/>
</dbReference>
<dbReference type="SUPFAM" id="SSF88697">
    <property type="entry name" value="PUA domain-like"/>
    <property type="match status" value="1"/>
</dbReference>
<accession>A0ABN1NFR8</accession>
<organism evidence="1 2">
    <name type="scientific">Pseudonocardia zijingensis</name>
    <dbReference type="NCBI Taxonomy" id="153376"/>
    <lineage>
        <taxon>Bacteria</taxon>
        <taxon>Bacillati</taxon>
        <taxon>Actinomycetota</taxon>
        <taxon>Actinomycetes</taxon>
        <taxon>Pseudonocardiales</taxon>
        <taxon>Pseudonocardiaceae</taxon>
        <taxon>Pseudonocardia</taxon>
    </lineage>
</organism>
<dbReference type="Gene3D" id="2.30.130.30">
    <property type="entry name" value="Hypothetical protein"/>
    <property type="match status" value="1"/>
</dbReference>
<reference evidence="1 2" key="1">
    <citation type="journal article" date="2019" name="Int. J. Syst. Evol. Microbiol.">
        <title>The Global Catalogue of Microorganisms (GCM) 10K type strain sequencing project: providing services to taxonomists for standard genome sequencing and annotation.</title>
        <authorList>
            <consortium name="The Broad Institute Genomics Platform"/>
            <consortium name="The Broad Institute Genome Sequencing Center for Infectious Disease"/>
            <person name="Wu L."/>
            <person name="Ma J."/>
        </authorList>
    </citation>
    <scope>NUCLEOTIDE SEQUENCE [LARGE SCALE GENOMIC DNA]</scope>
    <source>
        <strain evidence="1 2">JCM 11117</strain>
    </source>
</reference>
<dbReference type="InterPro" id="IPR015947">
    <property type="entry name" value="PUA-like_sf"/>
</dbReference>
<comment type="caution">
    <text evidence="1">The sequence shown here is derived from an EMBL/GenBank/DDBJ whole genome shotgun (WGS) entry which is preliminary data.</text>
</comment>
<sequence>MSRLVKALSVQQPWAECIARGDKRVENRRRNVRYRGPLAIHASLTWSAPGGHTPRVVATLTGALHHPLTHHDAARYGLAFGAVIAVAELVDCHPARGGCCGPWGEPDAHHLVLTRIERLPSPVPARGQLGLWEIGLPSGGDRA</sequence>
<gene>
    <name evidence="1" type="ORF">GCM10009559_73920</name>
</gene>
<protein>
    <recommendedName>
        <fullName evidence="3">ASCH domain-containing protein</fullName>
    </recommendedName>
</protein>
<name>A0ABN1NFR8_9PSEU</name>
<proteinExistence type="predicted"/>